<feature type="transmembrane region" description="Helical" evidence="6">
    <location>
        <begin position="271"/>
        <end position="288"/>
    </location>
</feature>
<feature type="domain" description="EamA" evidence="7">
    <location>
        <begin position="9"/>
        <end position="146"/>
    </location>
</feature>
<feature type="transmembrane region" description="Helical" evidence="6">
    <location>
        <begin position="184"/>
        <end position="207"/>
    </location>
</feature>
<protein>
    <submittedName>
        <fullName evidence="8">EamA family transporter</fullName>
    </submittedName>
</protein>
<dbReference type="Pfam" id="PF00892">
    <property type="entry name" value="EamA"/>
    <property type="match status" value="2"/>
</dbReference>
<dbReference type="Proteomes" id="UP000222862">
    <property type="component" value="Unassembled WGS sequence"/>
</dbReference>
<evidence type="ECO:0000256" key="2">
    <source>
        <dbReference type="ARBA" id="ARBA00022475"/>
    </source>
</evidence>
<keyword evidence="2" id="KW-1003">Cell membrane</keyword>
<keyword evidence="5 6" id="KW-0472">Membrane</keyword>
<dbReference type="EMBL" id="NJGI01000001">
    <property type="protein sequence ID" value="PGH21999.1"/>
    <property type="molecule type" value="Genomic_DNA"/>
</dbReference>
<reference evidence="8 9" key="1">
    <citation type="submission" date="2017-06" db="EMBL/GenBank/DDBJ databases">
        <title>Genome sequencing of Fusobacterium nucleatum subsp. polymorphum KCOM 1232 (=ChDC F37).</title>
        <authorList>
            <person name="Kook J.-K."/>
            <person name="Park S.-N."/>
            <person name="Lim Y.K."/>
            <person name="Roh H."/>
        </authorList>
    </citation>
    <scope>NUCLEOTIDE SEQUENCE [LARGE SCALE GENOMIC DNA]</scope>
    <source>
        <strain evidence="9">KCOM 1232 ( ChDC F37)</strain>
    </source>
</reference>
<gene>
    <name evidence="8" type="ORF">RN96_02040</name>
</gene>
<dbReference type="GO" id="GO:0005886">
    <property type="term" value="C:plasma membrane"/>
    <property type="evidence" value="ECO:0007669"/>
    <property type="project" value="UniProtKB-SubCell"/>
</dbReference>
<comment type="subcellular location">
    <subcellularLocation>
        <location evidence="1">Cell membrane</location>
        <topology evidence="1">Multi-pass membrane protein</topology>
    </subcellularLocation>
</comment>
<comment type="caution">
    <text evidence="8">The sequence shown here is derived from an EMBL/GenBank/DDBJ whole genome shotgun (WGS) entry which is preliminary data.</text>
</comment>
<dbReference type="Gene3D" id="1.10.3730.20">
    <property type="match status" value="1"/>
</dbReference>
<feature type="transmembrane region" description="Helical" evidence="6">
    <location>
        <begin position="248"/>
        <end position="265"/>
    </location>
</feature>
<evidence type="ECO:0000259" key="7">
    <source>
        <dbReference type="Pfam" id="PF00892"/>
    </source>
</evidence>
<feature type="transmembrane region" description="Helical" evidence="6">
    <location>
        <begin position="77"/>
        <end position="98"/>
    </location>
</feature>
<dbReference type="STRING" id="76857.RO02_03120"/>
<name>A0A2B7YLP9_FUSNP</name>
<dbReference type="PANTHER" id="PTHR42920:SF11">
    <property type="entry name" value="INNER MEMBRANE PROTEIN YTFF"/>
    <property type="match status" value="1"/>
</dbReference>
<sequence>MKMKIKNMATLFALLAASIYSINIPLSKLLLKHVGTTIMAGLLYFGAGIGLIILTNIMKFTGITKKQEPLTKKELPYTIAMVILDIIAPILLMLGISMTNSANVSLLNNFEIVTTSIIALVIFKEIISKKLWIAIFLVTIASIILSFEGKGAFVFNKGSLLVLAASTCWGFENNCTKMLSNKDPIEIVTIKGCFSGLGSIIIALIIGEKFPDLIWIFTVMLLGFIAYGLSICLYIIAQKHLGAAKTSAYYSVAPFLGVAFSMLLLHEKPTLQFYISFLIMIIATIVMIKDTITLQHTHEHMHIHSHEHSHGDIVHTHMHSHKHTHLHIHKGEVENHEHNENDDELKEHIHNHNHDIIE</sequence>
<feature type="transmembrane region" description="Helical" evidence="6">
    <location>
        <begin position="213"/>
        <end position="236"/>
    </location>
</feature>
<dbReference type="RefSeq" id="WP_098702128.1">
    <property type="nucleotide sequence ID" value="NZ_NJGI01000001.1"/>
</dbReference>
<dbReference type="AlphaFoldDB" id="A0A2B7YLP9"/>
<feature type="transmembrane region" description="Helical" evidence="6">
    <location>
        <begin position="104"/>
        <end position="123"/>
    </location>
</feature>
<evidence type="ECO:0000256" key="5">
    <source>
        <dbReference type="ARBA" id="ARBA00023136"/>
    </source>
</evidence>
<feature type="transmembrane region" description="Helical" evidence="6">
    <location>
        <begin position="130"/>
        <end position="147"/>
    </location>
</feature>
<dbReference type="PANTHER" id="PTHR42920">
    <property type="entry name" value="OS03G0707200 PROTEIN-RELATED"/>
    <property type="match status" value="1"/>
</dbReference>
<evidence type="ECO:0000256" key="3">
    <source>
        <dbReference type="ARBA" id="ARBA00022692"/>
    </source>
</evidence>
<feature type="transmembrane region" description="Helical" evidence="6">
    <location>
        <begin position="37"/>
        <end position="57"/>
    </location>
</feature>
<evidence type="ECO:0000313" key="8">
    <source>
        <dbReference type="EMBL" id="PGH21999.1"/>
    </source>
</evidence>
<dbReference type="SUPFAM" id="SSF103481">
    <property type="entry name" value="Multidrug resistance efflux transporter EmrE"/>
    <property type="match status" value="2"/>
</dbReference>
<proteinExistence type="predicted"/>
<feature type="domain" description="EamA" evidence="7">
    <location>
        <begin position="157"/>
        <end position="287"/>
    </location>
</feature>
<dbReference type="InterPro" id="IPR051258">
    <property type="entry name" value="Diverse_Substrate_Transporter"/>
</dbReference>
<keyword evidence="3 6" id="KW-0812">Transmembrane</keyword>
<evidence type="ECO:0000256" key="4">
    <source>
        <dbReference type="ARBA" id="ARBA00022989"/>
    </source>
</evidence>
<accession>A0A2B7YLP9</accession>
<evidence type="ECO:0000256" key="6">
    <source>
        <dbReference type="SAM" id="Phobius"/>
    </source>
</evidence>
<organism evidence="8 9">
    <name type="scientific">Fusobacterium nucleatum subsp. polymorphum</name>
    <name type="common">Fusobacterium polymorphum</name>
    <dbReference type="NCBI Taxonomy" id="76857"/>
    <lineage>
        <taxon>Bacteria</taxon>
        <taxon>Fusobacteriati</taxon>
        <taxon>Fusobacteriota</taxon>
        <taxon>Fusobacteriia</taxon>
        <taxon>Fusobacteriales</taxon>
        <taxon>Fusobacteriaceae</taxon>
        <taxon>Fusobacterium</taxon>
    </lineage>
</organism>
<keyword evidence="4 6" id="KW-1133">Transmembrane helix</keyword>
<feature type="transmembrane region" description="Helical" evidence="6">
    <location>
        <begin position="153"/>
        <end position="172"/>
    </location>
</feature>
<dbReference type="InterPro" id="IPR037185">
    <property type="entry name" value="EmrE-like"/>
</dbReference>
<dbReference type="InterPro" id="IPR000620">
    <property type="entry name" value="EamA_dom"/>
</dbReference>
<evidence type="ECO:0000313" key="9">
    <source>
        <dbReference type="Proteomes" id="UP000222862"/>
    </source>
</evidence>
<evidence type="ECO:0000256" key="1">
    <source>
        <dbReference type="ARBA" id="ARBA00004651"/>
    </source>
</evidence>